<feature type="domain" description="ATPase" evidence="1">
    <location>
        <begin position="2"/>
        <end position="205"/>
    </location>
</feature>
<keyword evidence="4" id="KW-1185">Reference proteome</keyword>
<evidence type="ECO:0008006" key="5">
    <source>
        <dbReference type="Google" id="ProtNLM"/>
    </source>
</evidence>
<dbReference type="Pfam" id="PF03008">
    <property type="entry name" value="DUF234"/>
    <property type="match status" value="1"/>
</dbReference>
<reference evidence="3 4" key="1">
    <citation type="submission" date="2011-01" db="EMBL/GenBank/DDBJ databases">
        <authorList>
            <person name="Weinstock G."/>
            <person name="Sodergren E."/>
            <person name="Clifton S."/>
            <person name="Fulton L."/>
            <person name="Fulton B."/>
            <person name="Courtney L."/>
            <person name="Fronick C."/>
            <person name="Harrison M."/>
            <person name="Strong C."/>
            <person name="Farmer C."/>
            <person name="Delahaunty K."/>
            <person name="Markovic C."/>
            <person name="Hall O."/>
            <person name="Minx P."/>
            <person name="Tomlinson C."/>
            <person name="Mitreva M."/>
            <person name="Hou S."/>
            <person name="Chen J."/>
            <person name="Wollam A."/>
            <person name="Pepin K.H."/>
            <person name="Johnson M."/>
            <person name="Bhonagiri V."/>
            <person name="Zhang X."/>
            <person name="Suruliraj S."/>
            <person name="Warren W."/>
            <person name="Chinwalla A."/>
            <person name="Mardis E.R."/>
            <person name="Wilson R.K."/>
        </authorList>
    </citation>
    <scope>NUCLEOTIDE SEQUENCE [LARGE SCALE GENOMIC DNA]</scope>
    <source>
        <strain evidence="3 4">YIT 12067</strain>
    </source>
</reference>
<evidence type="ECO:0000259" key="2">
    <source>
        <dbReference type="Pfam" id="PF03008"/>
    </source>
</evidence>
<dbReference type="InterPro" id="IPR011579">
    <property type="entry name" value="ATPase_dom"/>
</dbReference>
<proteinExistence type="predicted"/>
<dbReference type="eggNOG" id="COG1672">
    <property type="taxonomic scope" value="Bacteria"/>
</dbReference>
<dbReference type="SUPFAM" id="SSF52540">
    <property type="entry name" value="P-loop containing nucleoside triphosphate hydrolases"/>
    <property type="match status" value="1"/>
</dbReference>
<evidence type="ECO:0000313" key="4">
    <source>
        <dbReference type="Proteomes" id="UP000004923"/>
    </source>
</evidence>
<dbReference type="SUPFAM" id="SSF52980">
    <property type="entry name" value="Restriction endonuclease-like"/>
    <property type="match status" value="1"/>
</dbReference>
<dbReference type="InterPro" id="IPR011335">
    <property type="entry name" value="Restrct_endonuc-II-like"/>
</dbReference>
<organism evidence="3 4">
    <name type="scientific">Phascolarctobacterium succinatutens YIT 12067</name>
    <dbReference type="NCBI Taxonomy" id="626939"/>
    <lineage>
        <taxon>Bacteria</taxon>
        <taxon>Bacillati</taxon>
        <taxon>Bacillota</taxon>
        <taxon>Negativicutes</taxon>
        <taxon>Acidaminococcales</taxon>
        <taxon>Acidaminococcaceae</taxon>
        <taxon>Phascolarctobacterium</taxon>
    </lineage>
</organism>
<feature type="domain" description="DUF234" evidence="2">
    <location>
        <begin position="316"/>
        <end position="407"/>
    </location>
</feature>
<protein>
    <recommendedName>
        <fullName evidence="5">ATPase domain-containing protein</fullName>
    </recommendedName>
</protein>
<dbReference type="Pfam" id="PF01637">
    <property type="entry name" value="ATPase_2"/>
    <property type="match status" value="1"/>
</dbReference>
<dbReference type="Proteomes" id="UP000004923">
    <property type="component" value="Unassembled WGS sequence"/>
</dbReference>
<dbReference type="GO" id="GO:0005524">
    <property type="term" value="F:ATP binding"/>
    <property type="evidence" value="ECO:0007669"/>
    <property type="project" value="InterPro"/>
</dbReference>
<dbReference type="EMBL" id="AEVN01000009">
    <property type="protein sequence ID" value="EFY05723.1"/>
    <property type="molecule type" value="Genomic_DNA"/>
</dbReference>
<dbReference type="OrthoDB" id="9813134at2"/>
<name>E8LBP6_9FIRM</name>
<dbReference type="Gene3D" id="3.40.50.300">
    <property type="entry name" value="P-loop containing nucleotide triphosphate hydrolases"/>
    <property type="match status" value="1"/>
</dbReference>
<dbReference type="InterPro" id="IPR027417">
    <property type="entry name" value="P-loop_NTPase"/>
</dbReference>
<dbReference type="PANTHER" id="PTHR34704:SF1">
    <property type="entry name" value="ATPASE"/>
    <property type="match status" value="1"/>
</dbReference>
<evidence type="ECO:0000313" key="3">
    <source>
        <dbReference type="EMBL" id="EFY05723.1"/>
    </source>
</evidence>
<comment type="caution">
    <text evidence="3">The sequence shown here is derived from an EMBL/GenBank/DDBJ whole genome shotgun (WGS) entry which is preliminary data.</text>
</comment>
<dbReference type="PANTHER" id="PTHR34704">
    <property type="entry name" value="ATPASE"/>
    <property type="match status" value="1"/>
</dbReference>
<dbReference type="HOGENOM" id="CLU_041137_3_0_9"/>
<dbReference type="RefSeq" id="WP_009144653.1">
    <property type="nucleotide sequence ID" value="NZ_GL830851.1"/>
</dbReference>
<accession>E8LBP6</accession>
<dbReference type="AlphaFoldDB" id="E8LBP6"/>
<dbReference type="InterPro" id="IPR004256">
    <property type="entry name" value="DUF234"/>
</dbReference>
<evidence type="ECO:0000259" key="1">
    <source>
        <dbReference type="Pfam" id="PF01637"/>
    </source>
</evidence>
<gene>
    <name evidence="3" type="ORF">HMPREF9443_00259</name>
</gene>
<sequence>MFIGREEELNFLEDRYNSADGQLIVLYGRRRVGKTELLRQFCQDKEHIFYTCTEIIDEKQLEAFSQRLLEKNHQAAKYITRFSDWEQALLSISELAKEKKIVVVIDEFPYMVKGNNAIPSILQKLWDEVLKQSNVMLILCGSAMSFIEKEVLAEKNPLYGRATGILKMQAMDFYSAQQFFPNYSTEDKITAYAILGGIPHYLKQFSDKYSLGENIVRSILSRGSVLYSEVEFLMRQELRETSVYNAVIEAVALGNTQLNDIHQKTQIDKSKLSVYLKNLLELGILCREFSVDANIKEQANKQRGLYKVTDNFFGFWYAFVFPNLSELESGDAGGIYQYVVKPELERFTSYVFEDVCQQYLRKQNRKHDLPFYFTKIGRWWNKTDEIDIMAVDYRQTQILLGECKYKHRPVDVKDLKHFLGKKVAQDKSLYYYFFSKAGYTEQAVAYAAEKGIKAVCLDDLV</sequence>